<dbReference type="PROSITE" id="PS00678">
    <property type="entry name" value="WD_REPEATS_1"/>
    <property type="match status" value="1"/>
</dbReference>
<evidence type="ECO:0000313" key="4">
    <source>
        <dbReference type="EMBL" id="OBT94428.1"/>
    </source>
</evidence>
<dbReference type="PANTHER" id="PTHR37540">
    <property type="entry name" value="TRANSCRIPTION FACTOR (ACR-2), PUTATIVE-RELATED-RELATED"/>
    <property type="match status" value="1"/>
</dbReference>
<dbReference type="AlphaFoldDB" id="A0A1B8GF23"/>
<dbReference type="EMBL" id="KV460243">
    <property type="protein sequence ID" value="OBT94428.1"/>
    <property type="molecule type" value="Genomic_DNA"/>
</dbReference>
<dbReference type="GeneID" id="28840596"/>
<dbReference type="InterPro" id="IPR015943">
    <property type="entry name" value="WD40/YVTN_repeat-like_dom_sf"/>
</dbReference>
<dbReference type="Gene3D" id="2.130.10.10">
    <property type="entry name" value="YVTN repeat-like/Quinoprotein amine dehydrogenase"/>
    <property type="match status" value="1"/>
</dbReference>
<protein>
    <submittedName>
        <fullName evidence="4">Uncharacterized protein</fullName>
    </submittedName>
</protein>
<dbReference type="PROSITE" id="PS50294">
    <property type="entry name" value="WD_REPEATS_REGION"/>
    <property type="match status" value="1"/>
</dbReference>
<evidence type="ECO:0000256" key="2">
    <source>
        <dbReference type="ARBA" id="ARBA00022737"/>
    </source>
</evidence>
<dbReference type="InterPro" id="IPR011047">
    <property type="entry name" value="Quinoprotein_ADH-like_sf"/>
</dbReference>
<organism evidence="4 5">
    <name type="scientific">Pseudogymnoascus verrucosus</name>
    <dbReference type="NCBI Taxonomy" id="342668"/>
    <lineage>
        <taxon>Eukaryota</taxon>
        <taxon>Fungi</taxon>
        <taxon>Dikarya</taxon>
        <taxon>Ascomycota</taxon>
        <taxon>Pezizomycotina</taxon>
        <taxon>Leotiomycetes</taxon>
        <taxon>Thelebolales</taxon>
        <taxon>Thelebolaceae</taxon>
        <taxon>Pseudogymnoascus</taxon>
    </lineage>
</organism>
<reference evidence="4 5" key="1">
    <citation type="submission" date="2016-03" db="EMBL/GenBank/DDBJ databases">
        <title>Comparative genomics of Pseudogymnoascus destructans, the fungus causing white-nose syndrome of bats.</title>
        <authorList>
            <person name="Palmer J.M."/>
            <person name="Drees K.P."/>
            <person name="Foster J.T."/>
            <person name="Lindner D.L."/>
        </authorList>
    </citation>
    <scope>NUCLEOTIDE SEQUENCE [LARGE SCALE GENOMIC DNA]</scope>
    <source>
        <strain evidence="4 5">UAMH 10579</strain>
    </source>
</reference>
<evidence type="ECO:0000313" key="5">
    <source>
        <dbReference type="Proteomes" id="UP000091956"/>
    </source>
</evidence>
<feature type="repeat" description="WD" evidence="3">
    <location>
        <begin position="499"/>
        <end position="523"/>
    </location>
</feature>
<evidence type="ECO:0000256" key="1">
    <source>
        <dbReference type="ARBA" id="ARBA00022574"/>
    </source>
</evidence>
<keyword evidence="2" id="KW-0677">Repeat</keyword>
<evidence type="ECO:0000256" key="3">
    <source>
        <dbReference type="PROSITE-ProRule" id="PRU00221"/>
    </source>
</evidence>
<gene>
    <name evidence="4" type="ORF">VE01_07210</name>
</gene>
<dbReference type="SUPFAM" id="SSF50998">
    <property type="entry name" value="Quinoprotein alcohol dehydrogenase-like"/>
    <property type="match status" value="1"/>
</dbReference>
<dbReference type="Proteomes" id="UP000091956">
    <property type="component" value="Unassembled WGS sequence"/>
</dbReference>
<keyword evidence="5" id="KW-1185">Reference proteome</keyword>
<name>A0A1B8GF23_9PEZI</name>
<dbReference type="InterPro" id="IPR001680">
    <property type="entry name" value="WD40_rpt"/>
</dbReference>
<accession>A0A1B8GF23</accession>
<dbReference type="OrthoDB" id="5620at2759"/>
<reference evidence="5" key="2">
    <citation type="journal article" date="2018" name="Nat. Commun.">
        <title>Extreme sensitivity to ultraviolet light in the fungal pathogen causing white-nose syndrome of bats.</title>
        <authorList>
            <person name="Palmer J.M."/>
            <person name="Drees K.P."/>
            <person name="Foster J.T."/>
            <person name="Lindner D.L."/>
        </authorList>
    </citation>
    <scope>NUCLEOTIDE SEQUENCE [LARGE SCALE GENOMIC DNA]</scope>
    <source>
        <strain evidence="5">UAMH 10579</strain>
    </source>
</reference>
<dbReference type="STRING" id="342668.A0A1B8GF23"/>
<dbReference type="InterPro" id="IPR019775">
    <property type="entry name" value="WD40_repeat_CS"/>
</dbReference>
<dbReference type="PROSITE" id="PS50082">
    <property type="entry name" value="WD_REPEATS_2"/>
    <property type="match status" value="1"/>
</dbReference>
<proteinExistence type="predicted"/>
<dbReference type="RefSeq" id="XP_018128161.1">
    <property type="nucleotide sequence ID" value="XM_018276645.1"/>
</dbReference>
<dbReference type="PANTHER" id="PTHR37540:SF5">
    <property type="entry name" value="TRANSCRIPTION FACTOR DOMAIN-CONTAINING PROTEIN"/>
    <property type="match status" value="1"/>
</dbReference>
<sequence length="594" mass="66630">MNMSLSAADLPTAVTSPMRQELQTQLQFVNSAGPESLRKPDTKRLIRAHAARAAHSKIRRARIVEYQKSKTSQEEVDEVSTPGPVTLLGSGRIDPFRTYAVHCTAFEHALIDHYVQFLIPNPSSHFSPLGSNTHTGRMYSHWVSYTITDPGMMNGLFLAACRSLANQTHEGVYASQALRYKGACIRSVAKAIEDEGDSVTDATVAKVLFLASDEFHTGNLNGAKSHTKAIGDMVKMRGGVETLGLEGLLQQLVLWNDRTSTFYSGTMPNFMHTGSCQRLTAVDHLTPGFLSYFEMSVLSFYVGAILNDMCYFTKTINHFPKGAGIPTELIKRINDKELDVRLLILSSDHRCPSARRSYTQIEECLALALMVYLTKVLHPSGSDILGSKYLLERLRDSLSVARSNPMWRRGADFMLWMTFMMSYVVYEIPKALSQLSAIDNSGVSDPAFAEVESWLLGLLCDLFEALDIRSFLEMEKQLRNFMWIEKPCLDLAMELYTKAIAFLSDGKQIVSGSRDETIKLWDIAESFKASRLPGNTFSSHLKFRTWQEIKTSKLASPLKFSTDCRYLVTNLGQIKNKRVFANTLSFEFESLENL</sequence>
<keyword evidence="1 3" id="KW-0853">WD repeat</keyword>